<proteinExistence type="predicted"/>
<dbReference type="SUPFAM" id="SSF56601">
    <property type="entry name" value="beta-lactamase/transpeptidase-like"/>
    <property type="match status" value="1"/>
</dbReference>
<gene>
    <name evidence="3" type="ORF">ACFFQA_00520</name>
</gene>
<feature type="domain" description="Beta-lactamase class A catalytic" evidence="2">
    <location>
        <begin position="53"/>
        <end position="274"/>
    </location>
</feature>
<protein>
    <submittedName>
        <fullName evidence="3">Serine hydrolase</fullName>
    </submittedName>
</protein>
<dbReference type="RefSeq" id="WP_377849496.1">
    <property type="nucleotide sequence ID" value="NZ_JBHLZU010000002.1"/>
</dbReference>
<evidence type="ECO:0000313" key="3">
    <source>
        <dbReference type="EMBL" id="MFB9902408.1"/>
    </source>
</evidence>
<keyword evidence="1" id="KW-0732">Signal</keyword>
<evidence type="ECO:0000256" key="1">
    <source>
        <dbReference type="SAM" id="SignalP"/>
    </source>
</evidence>
<evidence type="ECO:0000313" key="4">
    <source>
        <dbReference type="Proteomes" id="UP001589693"/>
    </source>
</evidence>
<dbReference type="PANTHER" id="PTHR35333">
    <property type="entry name" value="BETA-LACTAMASE"/>
    <property type="match status" value="1"/>
</dbReference>
<sequence length="375" mass="40092">MVLTRRTLLGAAALAVPATLVLPNTGLAATSRVPTTPDGWVEWLRANRHRVAVHLDDGRGTGVTHRENAAQPVGSAIKVVHLAAYATAVAEGRLDPKRGVRIADWEAYYLPNMDGGAHPGALKHLGIPLDPSGFYAADPQREVTLDDMVLAMTTFSDNAATDYLHELLGEPGLRRAASAAGWSHADIRMITGEMLIALHGRDEHSGAVRKAVGRKLARRFAADPKYREWVFATLYPELPGYSGLARWVAGTWTAPARDLAKLHRALATGRYWPAAAAPIARTHLERAFGPDPAPGFDSFGFKGGSLSGGILAMAFGARRKDGTVSSGAMLFDELSEAEFGQQDPLIGMVVKTAFDPAWQRRVADALGTRPGILGG</sequence>
<dbReference type="GO" id="GO:0016787">
    <property type="term" value="F:hydrolase activity"/>
    <property type="evidence" value="ECO:0007669"/>
    <property type="project" value="UniProtKB-KW"/>
</dbReference>
<reference evidence="3 4" key="1">
    <citation type="submission" date="2024-09" db="EMBL/GenBank/DDBJ databases">
        <authorList>
            <person name="Sun Q."/>
            <person name="Mori K."/>
        </authorList>
    </citation>
    <scope>NUCLEOTIDE SEQUENCE [LARGE SCALE GENOMIC DNA]</scope>
    <source>
        <strain evidence="3 4">TBRC 7907</strain>
    </source>
</reference>
<keyword evidence="3" id="KW-0378">Hydrolase</keyword>
<evidence type="ECO:0000259" key="2">
    <source>
        <dbReference type="Pfam" id="PF13354"/>
    </source>
</evidence>
<feature type="chain" id="PRO_5046083761" evidence="1">
    <location>
        <begin position="29"/>
        <end position="375"/>
    </location>
</feature>
<dbReference type="PANTHER" id="PTHR35333:SF3">
    <property type="entry name" value="BETA-LACTAMASE-TYPE TRANSPEPTIDASE FOLD CONTAINING PROTEIN"/>
    <property type="match status" value="1"/>
</dbReference>
<accession>A0ABV5ZNE3</accession>
<dbReference type="Pfam" id="PF13354">
    <property type="entry name" value="Beta-lactamase2"/>
    <property type="match status" value="1"/>
</dbReference>
<dbReference type="InterPro" id="IPR045155">
    <property type="entry name" value="Beta-lactam_cat"/>
</dbReference>
<feature type="signal peptide" evidence="1">
    <location>
        <begin position="1"/>
        <end position="28"/>
    </location>
</feature>
<dbReference type="Proteomes" id="UP001589693">
    <property type="component" value="Unassembled WGS sequence"/>
</dbReference>
<name>A0ABV5ZNE3_9PSEU</name>
<dbReference type="InterPro" id="IPR000871">
    <property type="entry name" value="Beta-lactam_class-A"/>
</dbReference>
<dbReference type="InterPro" id="IPR012338">
    <property type="entry name" value="Beta-lactam/transpept-like"/>
</dbReference>
<dbReference type="EMBL" id="JBHLZU010000002">
    <property type="protein sequence ID" value="MFB9902408.1"/>
    <property type="molecule type" value="Genomic_DNA"/>
</dbReference>
<keyword evidence="4" id="KW-1185">Reference proteome</keyword>
<dbReference type="Gene3D" id="3.40.710.10">
    <property type="entry name" value="DD-peptidase/beta-lactamase superfamily"/>
    <property type="match status" value="1"/>
</dbReference>
<comment type="caution">
    <text evidence="3">The sequence shown here is derived from an EMBL/GenBank/DDBJ whole genome shotgun (WGS) entry which is preliminary data.</text>
</comment>
<organism evidence="3 4">
    <name type="scientific">Allokutzneria oryzae</name>
    <dbReference type="NCBI Taxonomy" id="1378989"/>
    <lineage>
        <taxon>Bacteria</taxon>
        <taxon>Bacillati</taxon>
        <taxon>Actinomycetota</taxon>
        <taxon>Actinomycetes</taxon>
        <taxon>Pseudonocardiales</taxon>
        <taxon>Pseudonocardiaceae</taxon>
        <taxon>Allokutzneria</taxon>
    </lineage>
</organism>